<name>A0A919PZH5_9ACTN</name>
<feature type="transmembrane region" description="Helical" evidence="8">
    <location>
        <begin position="135"/>
        <end position="153"/>
    </location>
</feature>
<evidence type="ECO:0000256" key="6">
    <source>
        <dbReference type="ARBA" id="ARBA00022989"/>
    </source>
</evidence>
<dbReference type="GO" id="GO:0016763">
    <property type="term" value="F:pentosyltransferase activity"/>
    <property type="evidence" value="ECO:0007669"/>
    <property type="project" value="TreeGrafter"/>
</dbReference>
<keyword evidence="6 8" id="KW-1133">Transmembrane helix</keyword>
<keyword evidence="4 11" id="KW-0808">Transferase</keyword>
<dbReference type="Pfam" id="PF13231">
    <property type="entry name" value="PMT_2"/>
    <property type="match status" value="1"/>
</dbReference>
<sequence length="621" mass="64779">MWARPALIVLLLATAVLYGWGLGASGWANSFYAAAAQAGSASWKAWFFGSFDASNFITVDKTPAALWVSGLSVRIFGLSPLSVLAPQALEGVATVALLYSAVRRWFGAGAALLSGVVLAVTPVAALMFRFNNPDALLTLALVAGAYGVIRALEHARTGWLVLAGACVGLGFLAKMLEAVLVVPAFAIAFLVFAPTPVRRRIRQVLVAGAAMVGSAAWWVAVVELTPARYRPYVGGSSDNDVLQLALGYNGFGRLTGNETAGLGVPRIGWGEPGWGRMFSAAVGGQVAWLLPAALVLGVAGFAWVAARGGASARAHQQRAAFVLWGVWLVVAALVFSFMAGIFHPYYTLALAPAVAALVGMGAGTLWRRRSDARATALLAAVVAGTAVWSYVLLDRSPRFEPWLRGTVLLTGLLAAALVLFTRRPGTLRTVRVAAATGAMIAVLAGPAAYSLQTASVPRSGGADTAAGPEVPAARHGPMWGGAADGFGAVTGARGSRPAWLVLNRQLSQPSPQVLALLKRDDDSYRWVVAAVGSRTAATYQLSTGRPAMAVGGFSGRDPTPTLAQFQQDVAAKEIHYFVAGGPLGSDVSRARTGDSAQIANWIQRHYTPTTIDGVTIYDLSG</sequence>
<organism evidence="11 12">
    <name type="scientific">Dactylosporangium siamense</name>
    <dbReference type="NCBI Taxonomy" id="685454"/>
    <lineage>
        <taxon>Bacteria</taxon>
        <taxon>Bacillati</taxon>
        <taxon>Actinomycetota</taxon>
        <taxon>Actinomycetes</taxon>
        <taxon>Micromonosporales</taxon>
        <taxon>Micromonosporaceae</taxon>
        <taxon>Dactylosporangium</taxon>
    </lineage>
</organism>
<keyword evidence="5 8" id="KW-0812">Transmembrane</keyword>
<dbReference type="PANTHER" id="PTHR33908">
    <property type="entry name" value="MANNOSYLTRANSFERASE YKCB-RELATED"/>
    <property type="match status" value="1"/>
</dbReference>
<dbReference type="GO" id="GO:0009103">
    <property type="term" value="P:lipopolysaccharide biosynthetic process"/>
    <property type="evidence" value="ECO:0007669"/>
    <property type="project" value="UniProtKB-ARBA"/>
</dbReference>
<keyword evidence="12" id="KW-1185">Reference proteome</keyword>
<feature type="transmembrane region" description="Helical" evidence="8">
    <location>
        <begin position="432"/>
        <end position="451"/>
    </location>
</feature>
<dbReference type="InterPro" id="IPR050297">
    <property type="entry name" value="LipidA_mod_glycosyltrf_83"/>
</dbReference>
<keyword evidence="7 8" id="KW-0472">Membrane</keyword>
<feature type="transmembrane region" description="Helical" evidence="8">
    <location>
        <begin position="345"/>
        <end position="365"/>
    </location>
</feature>
<gene>
    <name evidence="11" type="ORF">Dsi01nite_109750</name>
</gene>
<dbReference type="Pfam" id="PF24878">
    <property type="entry name" value="YkcB_C"/>
    <property type="match status" value="1"/>
</dbReference>
<evidence type="ECO:0000256" key="1">
    <source>
        <dbReference type="ARBA" id="ARBA00004651"/>
    </source>
</evidence>
<evidence type="ECO:0000313" key="12">
    <source>
        <dbReference type="Proteomes" id="UP000660611"/>
    </source>
</evidence>
<dbReference type="GO" id="GO:0010041">
    <property type="term" value="P:response to iron(III) ion"/>
    <property type="evidence" value="ECO:0007669"/>
    <property type="project" value="TreeGrafter"/>
</dbReference>
<evidence type="ECO:0000256" key="7">
    <source>
        <dbReference type="ARBA" id="ARBA00023136"/>
    </source>
</evidence>
<dbReference type="PANTHER" id="PTHR33908:SF3">
    <property type="entry name" value="UNDECAPRENYL PHOSPHATE-ALPHA-4-AMINO-4-DEOXY-L-ARABINOSE ARABINOSYL TRANSFERASE"/>
    <property type="match status" value="1"/>
</dbReference>
<feature type="transmembrane region" description="Helical" evidence="8">
    <location>
        <begin position="372"/>
        <end position="390"/>
    </location>
</feature>
<evidence type="ECO:0000256" key="5">
    <source>
        <dbReference type="ARBA" id="ARBA00022692"/>
    </source>
</evidence>
<feature type="domain" description="Putative mannosyltransferase YkcA/B-like C-terminal" evidence="10">
    <location>
        <begin position="514"/>
        <end position="605"/>
    </location>
</feature>
<proteinExistence type="predicted"/>
<feature type="transmembrane region" description="Helical" evidence="8">
    <location>
        <begin position="159"/>
        <end position="192"/>
    </location>
</feature>
<dbReference type="InterPro" id="IPR038731">
    <property type="entry name" value="RgtA/B/C-like"/>
</dbReference>
<evidence type="ECO:0000259" key="9">
    <source>
        <dbReference type="Pfam" id="PF13231"/>
    </source>
</evidence>
<evidence type="ECO:0000256" key="2">
    <source>
        <dbReference type="ARBA" id="ARBA00022475"/>
    </source>
</evidence>
<keyword evidence="3" id="KW-0328">Glycosyltransferase</keyword>
<feature type="domain" description="Glycosyltransferase RgtA/B/C/D-like" evidence="9">
    <location>
        <begin position="60"/>
        <end position="211"/>
    </location>
</feature>
<feature type="transmembrane region" description="Helical" evidence="8">
    <location>
        <begin position="402"/>
        <end position="420"/>
    </location>
</feature>
<comment type="caution">
    <text evidence="11">The sequence shown here is derived from an EMBL/GenBank/DDBJ whole genome shotgun (WGS) entry which is preliminary data.</text>
</comment>
<feature type="transmembrane region" description="Helical" evidence="8">
    <location>
        <begin position="286"/>
        <end position="306"/>
    </location>
</feature>
<feature type="transmembrane region" description="Helical" evidence="8">
    <location>
        <begin position="318"/>
        <end position="339"/>
    </location>
</feature>
<accession>A0A919PZH5</accession>
<protein>
    <submittedName>
        <fullName evidence="11">Glycosyl transferase</fullName>
    </submittedName>
</protein>
<dbReference type="RefSeq" id="WP_239137236.1">
    <property type="nucleotide sequence ID" value="NZ_BAAAVW010000044.1"/>
</dbReference>
<dbReference type="InterPro" id="IPR056785">
    <property type="entry name" value="YkcA/B-like_C"/>
</dbReference>
<feature type="transmembrane region" description="Helical" evidence="8">
    <location>
        <begin position="204"/>
        <end position="222"/>
    </location>
</feature>
<dbReference type="Proteomes" id="UP000660611">
    <property type="component" value="Unassembled WGS sequence"/>
</dbReference>
<dbReference type="EMBL" id="BONQ01000204">
    <property type="protein sequence ID" value="GIG52934.1"/>
    <property type="molecule type" value="Genomic_DNA"/>
</dbReference>
<keyword evidence="2" id="KW-1003">Cell membrane</keyword>
<dbReference type="GO" id="GO:0005886">
    <property type="term" value="C:plasma membrane"/>
    <property type="evidence" value="ECO:0007669"/>
    <property type="project" value="UniProtKB-SubCell"/>
</dbReference>
<comment type="subcellular location">
    <subcellularLocation>
        <location evidence="1">Cell membrane</location>
        <topology evidence="1">Multi-pass membrane protein</topology>
    </subcellularLocation>
</comment>
<evidence type="ECO:0000259" key="10">
    <source>
        <dbReference type="Pfam" id="PF24878"/>
    </source>
</evidence>
<evidence type="ECO:0000256" key="4">
    <source>
        <dbReference type="ARBA" id="ARBA00022679"/>
    </source>
</evidence>
<dbReference type="AlphaFoldDB" id="A0A919PZH5"/>
<evidence type="ECO:0000256" key="3">
    <source>
        <dbReference type="ARBA" id="ARBA00022676"/>
    </source>
</evidence>
<evidence type="ECO:0000313" key="11">
    <source>
        <dbReference type="EMBL" id="GIG52934.1"/>
    </source>
</evidence>
<evidence type="ECO:0000256" key="8">
    <source>
        <dbReference type="SAM" id="Phobius"/>
    </source>
</evidence>
<feature type="transmembrane region" description="Helical" evidence="8">
    <location>
        <begin position="105"/>
        <end position="128"/>
    </location>
</feature>
<reference evidence="11" key="1">
    <citation type="submission" date="2021-01" db="EMBL/GenBank/DDBJ databases">
        <title>Whole genome shotgun sequence of Dactylosporangium siamense NBRC 106093.</title>
        <authorList>
            <person name="Komaki H."/>
            <person name="Tamura T."/>
        </authorList>
    </citation>
    <scope>NUCLEOTIDE SEQUENCE</scope>
    <source>
        <strain evidence="11">NBRC 106093</strain>
    </source>
</reference>